<evidence type="ECO:0000256" key="8">
    <source>
        <dbReference type="ARBA" id="ARBA00022833"/>
    </source>
</evidence>
<accession>A3K6U7</accession>
<dbReference type="NCBIfam" id="TIGR01892">
    <property type="entry name" value="AcOrn-deacetyl"/>
    <property type="match status" value="1"/>
</dbReference>
<evidence type="ECO:0000256" key="6">
    <source>
        <dbReference type="ARBA" id="ARBA00022723"/>
    </source>
</evidence>
<dbReference type="PROSITE" id="PS00759">
    <property type="entry name" value="ARGE_DAPE_CPG2_2"/>
    <property type="match status" value="1"/>
</dbReference>
<evidence type="ECO:0000256" key="9">
    <source>
        <dbReference type="ARBA" id="ARBA00023285"/>
    </source>
</evidence>
<feature type="domain" description="Peptidase M20 dimerisation" evidence="10">
    <location>
        <begin position="173"/>
        <end position="284"/>
    </location>
</feature>
<evidence type="ECO:0000256" key="1">
    <source>
        <dbReference type="ARBA" id="ARBA00001947"/>
    </source>
</evidence>
<keyword evidence="12" id="KW-1185">Reference proteome</keyword>
<dbReference type="Pfam" id="PF07687">
    <property type="entry name" value="M20_dimer"/>
    <property type="match status" value="1"/>
</dbReference>
<protein>
    <submittedName>
        <fullName evidence="11">Acetylornithine deacetylase</fullName>
        <ecNumber evidence="11">3.5.1.16</ecNumber>
    </submittedName>
</protein>
<dbReference type="InterPro" id="IPR036264">
    <property type="entry name" value="Bact_exopeptidase_dim_dom"/>
</dbReference>
<dbReference type="InterPro" id="IPR011650">
    <property type="entry name" value="Peptidase_M20_dimer"/>
</dbReference>
<keyword evidence="6" id="KW-0479">Metal-binding</keyword>
<proteinExistence type="inferred from homology"/>
<dbReference type="Proteomes" id="UP000005713">
    <property type="component" value="Unassembled WGS sequence"/>
</dbReference>
<comment type="caution">
    <text evidence="11">The sequence shown here is derived from an EMBL/GenBank/DDBJ whole genome shotgun (WGS) entry which is preliminary data.</text>
</comment>
<evidence type="ECO:0000256" key="4">
    <source>
        <dbReference type="ARBA" id="ARBA00022571"/>
    </source>
</evidence>
<evidence type="ECO:0000256" key="5">
    <source>
        <dbReference type="ARBA" id="ARBA00022605"/>
    </source>
</evidence>
<evidence type="ECO:0000259" key="10">
    <source>
        <dbReference type="Pfam" id="PF07687"/>
    </source>
</evidence>
<dbReference type="Gene3D" id="3.40.630.10">
    <property type="entry name" value="Zn peptidases"/>
    <property type="match status" value="1"/>
</dbReference>
<keyword evidence="3" id="KW-0963">Cytoplasm</keyword>
<keyword evidence="4" id="KW-0055">Arginine biosynthesis</keyword>
<dbReference type="RefSeq" id="WP_005861204.1">
    <property type="nucleotide sequence ID" value="NZ_AAYA01000011.1"/>
</dbReference>
<evidence type="ECO:0000256" key="2">
    <source>
        <dbReference type="ARBA" id="ARBA00005691"/>
    </source>
</evidence>
<dbReference type="Gene3D" id="3.30.70.360">
    <property type="match status" value="1"/>
</dbReference>
<dbReference type="GO" id="GO:0046872">
    <property type="term" value="F:metal ion binding"/>
    <property type="evidence" value="ECO:0007669"/>
    <property type="project" value="UniProtKB-KW"/>
</dbReference>
<organism evidence="11 12">
    <name type="scientific">Sagittula stellata (strain ATCC 700073 / DSM 11524 / E-37)</name>
    <dbReference type="NCBI Taxonomy" id="388399"/>
    <lineage>
        <taxon>Bacteria</taxon>
        <taxon>Pseudomonadati</taxon>
        <taxon>Pseudomonadota</taxon>
        <taxon>Alphaproteobacteria</taxon>
        <taxon>Rhodobacterales</taxon>
        <taxon>Roseobacteraceae</taxon>
        <taxon>Sagittula</taxon>
    </lineage>
</organism>
<dbReference type="AlphaFoldDB" id="A3K6U7"/>
<keyword evidence="8" id="KW-0862">Zinc</keyword>
<keyword evidence="7 11" id="KW-0378">Hydrolase</keyword>
<sequence length="385" mass="40603">MTPHSSTLDILARLISFPTVSAESNLALIDCAEGLLAAAGFTTQRIPDPELAKSGLVARIGPDGPGGVLLSAHSDVVPVEGQAWTRAPFEMTREGDRVFGRGTTDMKGYLASMLSLAQRVEANRLTAPLMLVISYDEEIGCQGMRKMAPALEDLGWTPELCIVGEPTSMRVATGHKGKAALRAACHGEAGHSALAPKYVNALHLAAEFIAALKGLQESYAASGAKDSAYDVPYSTVHAGTLHGGTALNIVPQQAVIDFELRHLPQDALPDFLNRLTAETDRICAPYRKHFAGAGIDIAVTNTYPGLDISSGHPAVQRVARLCGSDELTKVAFGTEAGFFAGMGFPTVVCGPGSMEAQGHKADEYVTLAQLGQCDAMMDRLAAELC</sequence>
<dbReference type="eggNOG" id="COG0624">
    <property type="taxonomic scope" value="Bacteria"/>
</dbReference>
<gene>
    <name evidence="11" type="ORF">SSE37_12791</name>
</gene>
<dbReference type="InterPro" id="IPR050072">
    <property type="entry name" value="Peptidase_M20A"/>
</dbReference>
<dbReference type="GO" id="GO:0008777">
    <property type="term" value="F:acetylornithine deacetylase activity"/>
    <property type="evidence" value="ECO:0007669"/>
    <property type="project" value="UniProtKB-EC"/>
</dbReference>
<dbReference type="SUPFAM" id="SSF55031">
    <property type="entry name" value="Bacterial exopeptidase dimerisation domain"/>
    <property type="match status" value="1"/>
</dbReference>
<dbReference type="OrthoDB" id="9809784at2"/>
<evidence type="ECO:0000313" key="11">
    <source>
        <dbReference type="EMBL" id="EBA07074.1"/>
    </source>
</evidence>
<name>A3K6U7_SAGS3</name>
<dbReference type="InterPro" id="IPR002933">
    <property type="entry name" value="Peptidase_M20"/>
</dbReference>
<dbReference type="CDD" id="cd03894">
    <property type="entry name" value="M20_ArgE"/>
    <property type="match status" value="1"/>
</dbReference>
<dbReference type="PANTHER" id="PTHR43808">
    <property type="entry name" value="ACETYLORNITHINE DEACETYLASE"/>
    <property type="match status" value="1"/>
</dbReference>
<dbReference type="InterPro" id="IPR001261">
    <property type="entry name" value="ArgE/DapE_CS"/>
</dbReference>
<dbReference type="SUPFAM" id="SSF53187">
    <property type="entry name" value="Zn-dependent exopeptidases"/>
    <property type="match status" value="1"/>
</dbReference>
<keyword evidence="9" id="KW-0170">Cobalt</keyword>
<dbReference type="InterPro" id="IPR010169">
    <property type="entry name" value="AcOrn-deacetyl"/>
</dbReference>
<comment type="cofactor">
    <cofactor evidence="1">
        <name>Zn(2+)</name>
        <dbReference type="ChEBI" id="CHEBI:29105"/>
    </cofactor>
</comment>
<evidence type="ECO:0000313" key="12">
    <source>
        <dbReference type="Proteomes" id="UP000005713"/>
    </source>
</evidence>
<keyword evidence="5" id="KW-0028">Amino-acid biosynthesis</keyword>
<dbReference type="NCBIfam" id="NF005710">
    <property type="entry name" value="PRK07522.1"/>
    <property type="match status" value="1"/>
</dbReference>
<reference evidence="11 12" key="1">
    <citation type="submission" date="2006-06" db="EMBL/GenBank/DDBJ databases">
        <authorList>
            <person name="Moran M.A."/>
            <person name="Ferriera S."/>
            <person name="Johnson J."/>
            <person name="Kravitz S."/>
            <person name="Beeson K."/>
            <person name="Sutton G."/>
            <person name="Rogers Y.-H."/>
            <person name="Friedman R."/>
            <person name="Frazier M."/>
            <person name="Venter J.C."/>
        </authorList>
    </citation>
    <scope>NUCLEOTIDE SEQUENCE [LARGE SCALE GENOMIC DNA]</scope>
    <source>
        <strain evidence="11 12">E-37</strain>
    </source>
</reference>
<evidence type="ECO:0000256" key="7">
    <source>
        <dbReference type="ARBA" id="ARBA00022801"/>
    </source>
</evidence>
<dbReference type="Pfam" id="PF01546">
    <property type="entry name" value="Peptidase_M20"/>
    <property type="match status" value="1"/>
</dbReference>
<dbReference type="PROSITE" id="PS00758">
    <property type="entry name" value="ARGE_DAPE_CPG2_1"/>
    <property type="match status" value="1"/>
</dbReference>
<comment type="similarity">
    <text evidence="2">Belongs to the peptidase M20A family. ArgE subfamily.</text>
</comment>
<dbReference type="GO" id="GO:0006526">
    <property type="term" value="P:L-arginine biosynthetic process"/>
    <property type="evidence" value="ECO:0007669"/>
    <property type="project" value="UniProtKB-KW"/>
</dbReference>
<evidence type="ECO:0000256" key="3">
    <source>
        <dbReference type="ARBA" id="ARBA00022490"/>
    </source>
</evidence>
<dbReference type="PANTHER" id="PTHR43808:SF31">
    <property type="entry name" value="N-ACETYL-L-CITRULLINE DEACETYLASE"/>
    <property type="match status" value="1"/>
</dbReference>
<dbReference type="EC" id="3.5.1.16" evidence="11"/>
<dbReference type="EMBL" id="AAYA01000011">
    <property type="protein sequence ID" value="EBA07074.1"/>
    <property type="molecule type" value="Genomic_DNA"/>
</dbReference>